<accession>A0AAP0HXS2</accession>
<dbReference type="Pfam" id="PF14223">
    <property type="entry name" value="Retrotran_gag_2"/>
    <property type="match status" value="1"/>
</dbReference>
<reference evidence="2 3" key="1">
    <citation type="submission" date="2024-01" db="EMBL/GenBank/DDBJ databases">
        <title>Genome assemblies of Stephania.</title>
        <authorList>
            <person name="Yang L."/>
        </authorList>
    </citation>
    <scope>NUCLEOTIDE SEQUENCE [LARGE SCALE GENOMIC DNA]</scope>
    <source>
        <strain evidence="2">JXDWG</strain>
        <tissue evidence="2">Leaf</tissue>
    </source>
</reference>
<name>A0AAP0HXS2_9MAGN</name>
<evidence type="ECO:0008006" key="4">
    <source>
        <dbReference type="Google" id="ProtNLM"/>
    </source>
</evidence>
<evidence type="ECO:0000313" key="2">
    <source>
        <dbReference type="EMBL" id="KAK9100305.1"/>
    </source>
</evidence>
<dbReference type="Proteomes" id="UP001419268">
    <property type="component" value="Unassembled WGS sequence"/>
</dbReference>
<proteinExistence type="predicted"/>
<keyword evidence="3" id="KW-1185">Reference proteome</keyword>
<comment type="caution">
    <text evidence="2">The sequence shown here is derived from an EMBL/GenBank/DDBJ whole genome shotgun (WGS) entry which is preliminary data.</text>
</comment>
<organism evidence="2 3">
    <name type="scientific">Stephania cephalantha</name>
    <dbReference type="NCBI Taxonomy" id="152367"/>
    <lineage>
        <taxon>Eukaryota</taxon>
        <taxon>Viridiplantae</taxon>
        <taxon>Streptophyta</taxon>
        <taxon>Embryophyta</taxon>
        <taxon>Tracheophyta</taxon>
        <taxon>Spermatophyta</taxon>
        <taxon>Magnoliopsida</taxon>
        <taxon>Ranunculales</taxon>
        <taxon>Menispermaceae</taxon>
        <taxon>Menispermoideae</taxon>
        <taxon>Cissampelideae</taxon>
        <taxon>Stephania</taxon>
    </lineage>
</organism>
<protein>
    <recommendedName>
        <fullName evidence="4">Retrotransposon Copia-like N-terminal domain-containing protein</fullName>
    </recommendedName>
</protein>
<evidence type="ECO:0000256" key="1">
    <source>
        <dbReference type="SAM" id="MobiDB-lite"/>
    </source>
</evidence>
<feature type="region of interest" description="Disordered" evidence="1">
    <location>
        <begin position="1"/>
        <end position="36"/>
    </location>
</feature>
<dbReference type="PANTHER" id="PTHR47481">
    <property type="match status" value="1"/>
</dbReference>
<dbReference type="PANTHER" id="PTHR47481:SF31">
    <property type="entry name" value="OS01G0873500 PROTEIN"/>
    <property type="match status" value="1"/>
</dbReference>
<dbReference type="AlphaFoldDB" id="A0AAP0HXS2"/>
<dbReference type="EMBL" id="JBBNAG010000010">
    <property type="protein sequence ID" value="KAK9100305.1"/>
    <property type="molecule type" value="Genomic_DNA"/>
</dbReference>
<evidence type="ECO:0000313" key="3">
    <source>
        <dbReference type="Proteomes" id="UP001419268"/>
    </source>
</evidence>
<gene>
    <name evidence="2" type="ORF">Scep_023735</name>
</gene>
<sequence>MVKVRSAEVMEGDSGEYEIGSTSVQPGSTISHNNSSSTNAPFGNSLNQFITMKLDDTNFLLWKATVVPVIERYDLDGYLFGSLPCLKKVFEDGSLNPEYKFWFSRDRMLYGWLMTTLSKDVASNIVNPMIKQTAHQLWMTIETYYGANNQSQVYWLQKLLQTTKKGSMKMQAYLSKMKGIADTLAVFGSPVNVEYLISNCLVGLDVEYLAITSILQRLTNLTWPDFSI</sequence>